<reference evidence="2 3" key="1">
    <citation type="submission" date="2018-06" db="EMBL/GenBank/DDBJ databases">
        <authorList>
            <consortium name="Pathogen Informatics"/>
            <person name="Doyle S."/>
        </authorList>
    </citation>
    <scope>NUCLEOTIDE SEQUENCE [LARGE SCALE GENOMIC DNA]</scope>
    <source>
        <strain evidence="2 3">NCTC11801</strain>
    </source>
</reference>
<evidence type="ECO:0000259" key="1">
    <source>
        <dbReference type="Pfam" id="PF04233"/>
    </source>
</evidence>
<sequence length="263" mass="29425">MQPIKQSKRAEVWYRERLYTVIDEMTNIVINELESPTLNDAPTTPPISITAKLSRAIQKVANLSIADIASRLSFGLVNRANQQNKAQTQRIYNQAFGVDLSGLLGDGAIREDMDKAVKENVDLITSIQTDFINDIGEKVFANLSSGGRHENLTSIIKSRGEVSKARAKFIARDQTAKLNAALTESRSRALGLDLYEWGGADDERERDSHRKLNGMLCKYSDPTVYSDNGGKTWKKRKSIRAYEGNPGTDYQCRCTSLPYVSWD</sequence>
<protein>
    <submittedName>
        <fullName evidence="2">Phage head morphogenesis protein, SPP1 gp7 family</fullName>
    </submittedName>
</protein>
<dbReference type="Proteomes" id="UP000254208">
    <property type="component" value="Unassembled WGS sequence"/>
</dbReference>
<dbReference type="RefSeq" id="WP_254178865.1">
    <property type="nucleotide sequence ID" value="NZ_CP077317.1"/>
</dbReference>
<name>A0A379FUG7_PRORE</name>
<dbReference type="AlphaFoldDB" id="A0A379FUG7"/>
<dbReference type="Pfam" id="PF04233">
    <property type="entry name" value="Phage_Mu_F"/>
    <property type="match status" value="1"/>
</dbReference>
<dbReference type="GeneID" id="93673726"/>
<evidence type="ECO:0000313" key="2">
    <source>
        <dbReference type="EMBL" id="SUC32013.1"/>
    </source>
</evidence>
<feature type="domain" description="Phage head morphogenesis" evidence="1">
    <location>
        <begin position="134"/>
        <end position="255"/>
    </location>
</feature>
<accession>A0A379FUG7</accession>
<dbReference type="NCBIfam" id="TIGR01641">
    <property type="entry name" value="phageSPP1_gp7"/>
    <property type="match status" value="1"/>
</dbReference>
<proteinExistence type="predicted"/>
<dbReference type="InterPro" id="IPR006528">
    <property type="entry name" value="Phage_head_morphogenesis_dom"/>
</dbReference>
<organism evidence="2 3">
    <name type="scientific">Providencia rettgeri</name>
    <dbReference type="NCBI Taxonomy" id="587"/>
    <lineage>
        <taxon>Bacteria</taxon>
        <taxon>Pseudomonadati</taxon>
        <taxon>Pseudomonadota</taxon>
        <taxon>Gammaproteobacteria</taxon>
        <taxon>Enterobacterales</taxon>
        <taxon>Morganellaceae</taxon>
        <taxon>Providencia</taxon>
    </lineage>
</organism>
<dbReference type="EMBL" id="UGTZ01000001">
    <property type="protein sequence ID" value="SUC32013.1"/>
    <property type="molecule type" value="Genomic_DNA"/>
</dbReference>
<gene>
    <name evidence="2" type="ORF">NCTC11801_02986</name>
</gene>
<evidence type="ECO:0000313" key="3">
    <source>
        <dbReference type="Proteomes" id="UP000254208"/>
    </source>
</evidence>